<organism evidence="1 2">
    <name type="scientific">Funneliformis caledonium</name>
    <dbReference type="NCBI Taxonomy" id="1117310"/>
    <lineage>
        <taxon>Eukaryota</taxon>
        <taxon>Fungi</taxon>
        <taxon>Fungi incertae sedis</taxon>
        <taxon>Mucoromycota</taxon>
        <taxon>Glomeromycotina</taxon>
        <taxon>Glomeromycetes</taxon>
        <taxon>Glomerales</taxon>
        <taxon>Glomeraceae</taxon>
        <taxon>Funneliformis</taxon>
    </lineage>
</organism>
<dbReference type="EMBL" id="CAJVPQ010000064">
    <property type="protein sequence ID" value="CAG8442166.1"/>
    <property type="molecule type" value="Genomic_DNA"/>
</dbReference>
<dbReference type="AlphaFoldDB" id="A0A9N8YLV8"/>
<evidence type="ECO:0000313" key="1">
    <source>
        <dbReference type="EMBL" id="CAG8442166.1"/>
    </source>
</evidence>
<proteinExistence type="predicted"/>
<dbReference type="Proteomes" id="UP000789570">
    <property type="component" value="Unassembled WGS sequence"/>
</dbReference>
<accession>A0A9N8YLV8</accession>
<protein>
    <submittedName>
        <fullName evidence="1">10206_t:CDS:1</fullName>
    </submittedName>
</protein>
<keyword evidence="2" id="KW-1185">Reference proteome</keyword>
<name>A0A9N8YLV8_9GLOM</name>
<reference evidence="1" key="1">
    <citation type="submission" date="2021-06" db="EMBL/GenBank/DDBJ databases">
        <authorList>
            <person name="Kallberg Y."/>
            <person name="Tangrot J."/>
            <person name="Rosling A."/>
        </authorList>
    </citation>
    <scope>NUCLEOTIDE SEQUENCE</scope>
    <source>
        <strain evidence="1">UK204</strain>
    </source>
</reference>
<evidence type="ECO:0000313" key="2">
    <source>
        <dbReference type="Proteomes" id="UP000789570"/>
    </source>
</evidence>
<dbReference type="OrthoDB" id="2398835at2759"/>
<gene>
    <name evidence="1" type="ORF">FCALED_LOCUS626</name>
</gene>
<comment type="caution">
    <text evidence="1">The sequence shown here is derived from an EMBL/GenBank/DDBJ whole genome shotgun (WGS) entry which is preliminary data.</text>
</comment>
<sequence>MYEIINYYVIDALRYQKLIVKCNIINNYREVISIAYIILFNTHYYAIEKKVCNLSGIEAWAQNILFTMKASKQKESGKYPVVYVFPSEKGLENKRLIMGLDFVFLVKAQLKLLRKKKDYMKEVKSRIDSTNISESFSVASVIENVLSSIIDKNKYAEIIDILNSFIVTHPENTFDLHSRKLTLTKGEKMEFADVAKELEKELDL</sequence>